<feature type="compositionally biased region" description="Polar residues" evidence="8">
    <location>
        <begin position="41"/>
        <end position="55"/>
    </location>
</feature>
<evidence type="ECO:0000313" key="9">
    <source>
        <dbReference type="EMBL" id="KAK0733436.1"/>
    </source>
</evidence>
<dbReference type="RefSeq" id="XP_060302313.1">
    <property type="nucleotide sequence ID" value="XM_060433728.1"/>
</dbReference>
<dbReference type="PANTHER" id="PTHR16288">
    <property type="entry name" value="WD40 REPEAT PROTEIN 4"/>
    <property type="match status" value="1"/>
</dbReference>
<dbReference type="SMART" id="SM00320">
    <property type="entry name" value="WD40"/>
    <property type="match status" value="3"/>
</dbReference>
<keyword evidence="7" id="KW-0175">Coiled coil</keyword>
<evidence type="ECO:0008006" key="11">
    <source>
        <dbReference type="Google" id="ProtNLM"/>
    </source>
</evidence>
<keyword evidence="4 6" id="KW-0677">Repeat</keyword>
<evidence type="ECO:0000256" key="6">
    <source>
        <dbReference type="HAMAP-Rule" id="MF_03056"/>
    </source>
</evidence>
<dbReference type="PANTHER" id="PTHR16288:SF0">
    <property type="entry name" value="TRNA (GUANINE-N(7)-)-METHYLTRANSFERASE NON-CATALYTIC SUBUNIT WDR4"/>
    <property type="match status" value="1"/>
</dbReference>
<dbReference type="Proteomes" id="UP001172101">
    <property type="component" value="Unassembled WGS sequence"/>
</dbReference>
<dbReference type="GO" id="GO:0005829">
    <property type="term" value="C:cytosol"/>
    <property type="evidence" value="ECO:0007669"/>
    <property type="project" value="TreeGrafter"/>
</dbReference>
<dbReference type="GO" id="GO:0043527">
    <property type="term" value="C:tRNA methyltransferase complex"/>
    <property type="evidence" value="ECO:0007669"/>
    <property type="project" value="TreeGrafter"/>
</dbReference>
<protein>
    <recommendedName>
        <fullName evidence="11">Transfer RNA methyltransferase 82</fullName>
    </recommendedName>
</protein>
<evidence type="ECO:0000256" key="7">
    <source>
        <dbReference type="SAM" id="Coils"/>
    </source>
</evidence>
<accession>A0AA40BFU9</accession>
<dbReference type="InterPro" id="IPR036322">
    <property type="entry name" value="WD40_repeat_dom_sf"/>
</dbReference>
<evidence type="ECO:0000256" key="8">
    <source>
        <dbReference type="SAM" id="MobiDB-lite"/>
    </source>
</evidence>
<proteinExistence type="inferred from homology"/>
<dbReference type="EMBL" id="JAUIRO010000001">
    <property type="protein sequence ID" value="KAK0733436.1"/>
    <property type="molecule type" value="Genomic_DNA"/>
</dbReference>
<dbReference type="InterPro" id="IPR028884">
    <property type="entry name" value="Trm82"/>
</dbReference>
<comment type="caution">
    <text evidence="9">The sequence shown here is derived from an EMBL/GenBank/DDBJ whole genome shotgun (WGS) entry which is preliminary data.</text>
</comment>
<evidence type="ECO:0000256" key="3">
    <source>
        <dbReference type="ARBA" id="ARBA00022694"/>
    </source>
</evidence>
<dbReference type="InterPro" id="IPR001680">
    <property type="entry name" value="WD40_rpt"/>
</dbReference>
<feature type="region of interest" description="Disordered" evidence="8">
    <location>
        <begin position="39"/>
        <end position="119"/>
    </location>
</feature>
<feature type="region of interest" description="Disordered" evidence="8">
    <location>
        <begin position="201"/>
        <end position="228"/>
    </location>
</feature>
<evidence type="ECO:0000256" key="5">
    <source>
        <dbReference type="ARBA" id="ARBA00023242"/>
    </source>
</evidence>
<evidence type="ECO:0000256" key="4">
    <source>
        <dbReference type="ARBA" id="ARBA00022737"/>
    </source>
</evidence>
<comment type="subcellular location">
    <subcellularLocation>
        <location evidence="1 6">Nucleus</location>
    </subcellularLocation>
</comment>
<evidence type="ECO:0000313" key="10">
    <source>
        <dbReference type="Proteomes" id="UP001172101"/>
    </source>
</evidence>
<evidence type="ECO:0000256" key="2">
    <source>
        <dbReference type="ARBA" id="ARBA00022574"/>
    </source>
</evidence>
<dbReference type="GO" id="GO:0005634">
    <property type="term" value="C:nucleus"/>
    <property type="evidence" value="ECO:0007669"/>
    <property type="project" value="UniProtKB-SubCell"/>
</dbReference>
<comment type="pathway">
    <text evidence="6">tRNA modification; N(7)-methylguanine-tRNA biosynthesis.</text>
</comment>
<gene>
    <name evidence="9" type="ORF">B0T26DRAFT_19797</name>
</gene>
<keyword evidence="3 6" id="KW-0819">tRNA processing</keyword>
<organism evidence="9 10">
    <name type="scientific">Lasiosphaeria miniovina</name>
    <dbReference type="NCBI Taxonomy" id="1954250"/>
    <lineage>
        <taxon>Eukaryota</taxon>
        <taxon>Fungi</taxon>
        <taxon>Dikarya</taxon>
        <taxon>Ascomycota</taxon>
        <taxon>Pezizomycotina</taxon>
        <taxon>Sordariomycetes</taxon>
        <taxon>Sordariomycetidae</taxon>
        <taxon>Sordariales</taxon>
        <taxon>Lasiosphaeriaceae</taxon>
        <taxon>Lasiosphaeria</taxon>
    </lineage>
</organism>
<keyword evidence="10" id="KW-1185">Reference proteome</keyword>
<name>A0AA40BFU9_9PEZI</name>
<reference evidence="9" key="1">
    <citation type="submission" date="2023-06" db="EMBL/GenBank/DDBJ databases">
        <title>Genome-scale phylogeny and comparative genomics of the fungal order Sordariales.</title>
        <authorList>
            <consortium name="Lawrence Berkeley National Laboratory"/>
            <person name="Hensen N."/>
            <person name="Bonometti L."/>
            <person name="Westerberg I."/>
            <person name="Brannstrom I.O."/>
            <person name="Guillou S."/>
            <person name="Cros-Aarteil S."/>
            <person name="Calhoun S."/>
            <person name="Haridas S."/>
            <person name="Kuo A."/>
            <person name="Mondo S."/>
            <person name="Pangilinan J."/>
            <person name="Riley R."/>
            <person name="LaButti K."/>
            <person name="Andreopoulos B."/>
            <person name="Lipzen A."/>
            <person name="Chen C."/>
            <person name="Yanf M."/>
            <person name="Daum C."/>
            <person name="Ng V."/>
            <person name="Clum A."/>
            <person name="Steindorff A."/>
            <person name="Ohm R."/>
            <person name="Martin F."/>
            <person name="Silar P."/>
            <person name="Natvig D."/>
            <person name="Lalanne C."/>
            <person name="Gautier V."/>
            <person name="Ament-velasquez S.L."/>
            <person name="Kruys A."/>
            <person name="Hutchinson M.I."/>
            <person name="Powell A.J."/>
            <person name="Barry K."/>
            <person name="Miller A.N."/>
            <person name="Grigoriev I.V."/>
            <person name="Debuchy R."/>
            <person name="Gladieux P."/>
            <person name="Thoren M.H."/>
            <person name="Johannesson H."/>
        </authorList>
    </citation>
    <scope>NUCLEOTIDE SEQUENCE</scope>
    <source>
        <strain evidence="9">SMH2392-1A</strain>
    </source>
</reference>
<dbReference type="AlphaFoldDB" id="A0AA40BFU9"/>
<keyword evidence="5 6" id="KW-0539">Nucleus</keyword>
<evidence type="ECO:0000256" key="1">
    <source>
        <dbReference type="ARBA" id="ARBA00004123"/>
    </source>
</evidence>
<dbReference type="InterPro" id="IPR015943">
    <property type="entry name" value="WD40/YVTN_repeat-like_dom_sf"/>
</dbReference>
<dbReference type="GO" id="GO:0106004">
    <property type="term" value="P:tRNA (guanine-N7)-methylation"/>
    <property type="evidence" value="ECO:0007669"/>
    <property type="project" value="UniProtKB-UniRule"/>
</dbReference>
<dbReference type="HAMAP" id="MF_03056">
    <property type="entry name" value="TRM82"/>
    <property type="match status" value="1"/>
</dbReference>
<feature type="compositionally biased region" description="Low complexity" evidence="8">
    <location>
        <begin position="218"/>
        <end position="228"/>
    </location>
</feature>
<dbReference type="GeneID" id="85316998"/>
<feature type="coiled-coil region" evidence="7">
    <location>
        <begin position="246"/>
        <end position="273"/>
    </location>
</feature>
<comment type="similarity">
    <text evidence="6">Belongs to the WD repeat TRM82 family.</text>
</comment>
<sequence>MALPYHMLKVCGDILFAARGSSIHSFNLNLEPLGTWKYPVQQASGPSAPSHSQQPREPPAPQSKPPSKRRKLEAGQEPVINSQDADADADQETPQPGNRRRRRNKSGSHEPSYSSPHDVPFIHELSATTDGRHIVAITGSDKTIWVFEHDGAGNLKELSRRMMPKRPCSIAITPNNQTILSADKFGDVYALPLIPTPADEKKEQHLLPQQPQDESKDTTAATAQAQAQAQALFKPQANEFTVHTKRNLMALENQKLALQLKTAEEKHAAAAAANGAEFEHTLLLGHVSMLTAVVVATAGPREFIITADRDEHIRLSRGRLDQAHIIEGFCLGHDDFVSRLCVPPGRPELLISGGGGDHLFVWDWADGTLLSKANILEHAHDAAVVPTTTTTPGESDETETKKIAVSRLYACQLVEEDGAVANWVFVVSERVPAVFCYSLHAGASTLQHHQTIATPGGAFPLDVAVLYGAADAPLAFARLLVTLDPNSGLRAASSPANPPLAAVLGWAPGSGWSNVLQTPPGLITAAAAAGGDAAAGVSAEDLHKILYSTDSLRKTSMDFE</sequence>
<dbReference type="Gene3D" id="2.130.10.10">
    <property type="entry name" value="YVTN repeat-like/Quinoprotein amine dehydrogenase"/>
    <property type="match status" value="1"/>
</dbReference>
<dbReference type="SUPFAM" id="SSF50978">
    <property type="entry name" value="WD40 repeat-like"/>
    <property type="match status" value="1"/>
</dbReference>
<comment type="function">
    <text evidence="6">Required for the formation of N(7)-methylguanine at position 46 (m7G46) in tRNA. In the complex, it is required to stabilize and induce conformational changes of the catalytic subunit.</text>
</comment>
<keyword evidence="2 6" id="KW-0853">WD repeat</keyword>